<dbReference type="EMBL" id="JAATIQ010000029">
    <property type="protein sequence ID" value="KAF4397916.1"/>
    <property type="molecule type" value="Genomic_DNA"/>
</dbReference>
<dbReference type="Proteomes" id="UP000583929">
    <property type="component" value="Unassembled WGS sequence"/>
</dbReference>
<name>A0A7J6HRM7_CANSA</name>
<comment type="caution">
    <text evidence="1">The sequence shown here is derived from an EMBL/GenBank/DDBJ whole genome shotgun (WGS) entry which is preliminary data.</text>
</comment>
<accession>A0A7J6HRM7</accession>
<gene>
    <name evidence="1" type="ORF">G4B88_019637</name>
</gene>
<reference evidence="1 2" key="1">
    <citation type="journal article" date="2020" name="bioRxiv">
        <title>Sequence and annotation of 42 cannabis genomes reveals extensive copy number variation in cannabinoid synthesis and pathogen resistance genes.</title>
        <authorList>
            <person name="Mckernan K.J."/>
            <person name="Helbert Y."/>
            <person name="Kane L.T."/>
            <person name="Ebling H."/>
            <person name="Zhang L."/>
            <person name="Liu B."/>
            <person name="Eaton Z."/>
            <person name="Mclaughlin S."/>
            <person name="Kingan S."/>
            <person name="Baybayan P."/>
            <person name="Concepcion G."/>
            <person name="Jordan M."/>
            <person name="Riva A."/>
            <person name="Barbazuk W."/>
            <person name="Harkins T."/>
        </authorList>
    </citation>
    <scope>NUCLEOTIDE SEQUENCE [LARGE SCALE GENOMIC DNA]</scope>
    <source>
        <strain evidence="2">cv. Jamaican Lion 4</strain>
        <tissue evidence="1">Leaf</tissue>
    </source>
</reference>
<dbReference type="AlphaFoldDB" id="A0A7J6HRM7"/>
<protein>
    <submittedName>
        <fullName evidence="1">Uncharacterized protein</fullName>
    </submittedName>
</protein>
<proteinExistence type="predicted"/>
<evidence type="ECO:0000313" key="1">
    <source>
        <dbReference type="EMBL" id="KAF4397916.1"/>
    </source>
</evidence>
<sequence>MVSKLGHSIRLHVGGNTVTEVSWSGQRPDRRIGVEKQQCGRLDYKAHSNVKREKHEASRYHTTPQCPLPKLRTSSIAVASTRDTVAGRISPKQIVLSATIAFLRPLLPHSVARVFGVSVSELTCVLGKGREDSLGHVLTGDLRDVDLKDLGEDNWKYKEKKGVAESLNVKGVKK</sequence>
<keyword evidence="2" id="KW-1185">Reference proteome</keyword>
<organism evidence="1 2">
    <name type="scientific">Cannabis sativa</name>
    <name type="common">Hemp</name>
    <name type="synonym">Marijuana</name>
    <dbReference type="NCBI Taxonomy" id="3483"/>
    <lineage>
        <taxon>Eukaryota</taxon>
        <taxon>Viridiplantae</taxon>
        <taxon>Streptophyta</taxon>
        <taxon>Embryophyta</taxon>
        <taxon>Tracheophyta</taxon>
        <taxon>Spermatophyta</taxon>
        <taxon>Magnoliopsida</taxon>
        <taxon>eudicotyledons</taxon>
        <taxon>Gunneridae</taxon>
        <taxon>Pentapetalae</taxon>
        <taxon>rosids</taxon>
        <taxon>fabids</taxon>
        <taxon>Rosales</taxon>
        <taxon>Cannabaceae</taxon>
        <taxon>Cannabis</taxon>
    </lineage>
</organism>
<evidence type="ECO:0000313" key="2">
    <source>
        <dbReference type="Proteomes" id="UP000583929"/>
    </source>
</evidence>